<reference evidence="14" key="1">
    <citation type="submission" date="2016-04" db="EMBL/GenBank/DDBJ databases">
        <title>Exploring the genomic information of specific uncultured soil bacteria through a new metagenomic library-based strategy.</title>
        <authorList>
            <person name="Liu Y."/>
            <person name="Zhang R."/>
        </authorList>
    </citation>
    <scope>NUCLEOTIDE SEQUENCE</scope>
</reference>
<feature type="region of interest" description="Disordered" evidence="10">
    <location>
        <begin position="32"/>
        <end position="55"/>
    </location>
</feature>
<dbReference type="Pfam" id="PF07715">
    <property type="entry name" value="Plug"/>
    <property type="match status" value="1"/>
</dbReference>
<dbReference type="SUPFAM" id="SSF56935">
    <property type="entry name" value="Porins"/>
    <property type="match status" value="1"/>
</dbReference>
<evidence type="ECO:0000256" key="3">
    <source>
        <dbReference type="ARBA" id="ARBA00022452"/>
    </source>
</evidence>
<keyword evidence="11" id="KW-0732">Signal</keyword>
<keyword evidence="14" id="KW-0675">Receptor</keyword>
<keyword evidence="5 9" id="KW-0798">TonB box</keyword>
<evidence type="ECO:0000313" key="14">
    <source>
        <dbReference type="EMBL" id="ALG05353.2"/>
    </source>
</evidence>
<evidence type="ECO:0000256" key="1">
    <source>
        <dbReference type="ARBA" id="ARBA00004571"/>
    </source>
</evidence>
<feature type="domain" description="TonB-dependent receptor plug" evidence="13">
    <location>
        <begin position="81"/>
        <end position="201"/>
    </location>
</feature>
<dbReference type="PROSITE" id="PS52016">
    <property type="entry name" value="TONB_DEPENDENT_REC_3"/>
    <property type="match status" value="1"/>
</dbReference>
<evidence type="ECO:0000256" key="11">
    <source>
        <dbReference type="SAM" id="SignalP"/>
    </source>
</evidence>
<dbReference type="InterPro" id="IPR039426">
    <property type="entry name" value="TonB-dep_rcpt-like"/>
</dbReference>
<dbReference type="AlphaFoldDB" id="A0A0N9HQN3"/>
<dbReference type="PANTHER" id="PTHR47234">
    <property type="match status" value="1"/>
</dbReference>
<dbReference type="Gene3D" id="2.170.130.10">
    <property type="entry name" value="TonB-dependent receptor, plug domain"/>
    <property type="match status" value="1"/>
</dbReference>
<evidence type="ECO:0000256" key="4">
    <source>
        <dbReference type="ARBA" id="ARBA00022692"/>
    </source>
</evidence>
<sequence length="926" mass="98290">MRRLTLQSALFCGAALVSLTISTKGYAQAAASVEDPKAPNPSTARPSDSPAALPAIDADASTDDIVVTGTLIRGIAPSGANVIGVSKEQIQATGANTTNELLGKLPQNGTQFLSLIQPGSGFNSANSVVPINRPNIRGLPGGNTAGGATTLVLIDGHRVVGAGLGQVAVDPDVIPPGALERVEVIADGSSAVYGSDAVGGVINFITRKRFDGVLAEGRIGFADDYTAYTANLTAGREWSTGSLWAAYNYSSHGAIFGSDRAEVDGINYQNGLGASRQCDIANITTSSGTRTFAQPSRVLGTFNACDATDDATIIGSERQHHVLVGLNQEIGDRVTLDVRAYYTNRYNETNGGPFRSSLNVTSANPNYINLGGVDNNVQQAVSFSYGPVLGNSSQKFRTYLSTWNVTPSVSIDLGSGWQARALFNYGRGFTKYVNDQVNTQAQTAALNAGTLNPYNVSASTPAAIASITGQNVGMAHHEFTNARMVADGPLVTLPGGEVRVAVGGEYGRTSYRQQTTNTTLLAFALNPEVSYTQTVKSVFGEVQVPLFSDENAMPLMQALNFSVSGRYDHYSDFGGTFNPKIGVTWKPISWISFSGNWGKSFTAPSPTDQLGVQVATSLVQQGTPPSFPNGATLNPAPAAGQTAYNFVLLRGAVAGLKPQSSVNWSIGTKIEPPFIPGLSLSATYYFIHFKDQIASPNNAVDIQPFFRNFPNLVTVSPSYAQLLALAQQVSGGEANLKANIPNVELANQPGGPIVVSMYDIRTRNLGVTRISGIDFGMNYIHDVKWGSIDASFNGNIRTMQTSQPSPTSAITDGLLTGTPKFRYTGTLGTTIGNLRAQMTMQFNSGFDVVPTANNLNTRHIDSYTSVDLYFRYDVKGENWGRNLAFTLNVNNVMDQYSPLLFTNTGASPANGATIGRFVQLGISKRF</sequence>
<keyword evidence="4 8" id="KW-0812">Transmembrane</keyword>
<keyword evidence="2 8" id="KW-0813">Transport</keyword>
<dbReference type="Pfam" id="PF00593">
    <property type="entry name" value="TonB_dep_Rec_b-barrel"/>
    <property type="match status" value="1"/>
</dbReference>
<evidence type="ECO:0000256" key="8">
    <source>
        <dbReference type="PROSITE-ProRule" id="PRU01360"/>
    </source>
</evidence>
<organism evidence="14">
    <name type="scientific">uncultured bacterium 5H7</name>
    <dbReference type="NCBI Taxonomy" id="1701327"/>
    <lineage>
        <taxon>Bacteria</taxon>
        <taxon>environmental samples</taxon>
    </lineage>
</organism>
<dbReference type="InterPro" id="IPR000531">
    <property type="entry name" value="Beta-barrel_TonB"/>
</dbReference>
<dbReference type="InterPro" id="IPR036942">
    <property type="entry name" value="Beta-barrel_TonB_sf"/>
</dbReference>
<keyword evidence="7 8" id="KW-0998">Cell outer membrane</keyword>
<evidence type="ECO:0000256" key="2">
    <source>
        <dbReference type="ARBA" id="ARBA00022448"/>
    </source>
</evidence>
<dbReference type="PANTHER" id="PTHR47234:SF2">
    <property type="entry name" value="TONB-DEPENDENT RECEPTOR"/>
    <property type="match status" value="1"/>
</dbReference>
<feature type="chain" id="PRO_5007779873" evidence="11">
    <location>
        <begin position="30"/>
        <end position="926"/>
    </location>
</feature>
<dbReference type="InterPro" id="IPR037066">
    <property type="entry name" value="Plug_dom_sf"/>
</dbReference>
<evidence type="ECO:0000256" key="9">
    <source>
        <dbReference type="RuleBase" id="RU003357"/>
    </source>
</evidence>
<comment type="similarity">
    <text evidence="8 9">Belongs to the TonB-dependent receptor family.</text>
</comment>
<gene>
    <name evidence="14" type="primary">cirA</name>
    <name evidence="14" type="ORF">5H7_052</name>
</gene>
<dbReference type="EMBL" id="KT342858">
    <property type="protein sequence ID" value="ALG05353.2"/>
    <property type="molecule type" value="Genomic_DNA"/>
</dbReference>
<dbReference type="Gene3D" id="2.40.170.20">
    <property type="entry name" value="TonB-dependent receptor, beta-barrel domain"/>
    <property type="match status" value="1"/>
</dbReference>
<evidence type="ECO:0000259" key="12">
    <source>
        <dbReference type="Pfam" id="PF00593"/>
    </source>
</evidence>
<evidence type="ECO:0000256" key="5">
    <source>
        <dbReference type="ARBA" id="ARBA00023077"/>
    </source>
</evidence>
<evidence type="ECO:0000256" key="6">
    <source>
        <dbReference type="ARBA" id="ARBA00023136"/>
    </source>
</evidence>
<proteinExistence type="inferred from homology"/>
<name>A0A0N9HQN3_9BACT</name>
<evidence type="ECO:0000256" key="7">
    <source>
        <dbReference type="ARBA" id="ARBA00023237"/>
    </source>
</evidence>
<keyword evidence="6 8" id="KW-0472">Membrane</keyword>
<keyword evidence="3 8" id="KW-1134">Transmembrane beta strand</keyword>
<dbReference type="InterPro" id="IPR012910">
    <property type="entry name" value="Plug_dom"/>
</dbReference>
<dbReference type="GO" id="GO:0009279">
    <property type="term" value="C:cell outer membrane"/>
    <property type="evidence" value="ECO:0007669"/>
    <property type="project" value="UniProtKB-SubCell"/>
</dbReference>
<feature type="domain" description="TonB-dependent receptor-like beta-barrel" evidence="12">
    <location>
        <begin position="355"/>
        <end position="892"/>
    </location>
</feature>
<evidence type="ECO:0000256" key="10">
    <source>
        <dbReference type="SAM" id="MobiDB-lite"/>
    </source>
</evidence>
<comment type="subcellular location">
    <subcellularLocation>
        <location evidence="1 8">Cell outer membrane</location>
        <topology evidence="1 8">Multi-pass membrane protein</topology>
    </subcellularLocation>
</comment>
<evidence type="ECO:0000259" key="13">
    <source>
        <dbReference type="Pfam" id="PF07715"/>
    </source>
</evidence>
<feature type="signal peptide" evidence="11">
    <location>
        <begin position="1"/>
        <end position="29"/>
    </location>
</feature>
<protein>
    <submittedName>
        <fullName evidence="14">TonB-dependent receptor</fullName>
    </submittedName>
</protein>
<accession>A0A0N9HQN3</accession>